<dbReference type="OrthoDB" id="5401654at2759"/>
<dbReference type="VEuPathDB" id="FungiDB:MAPG_00606"/>
<gene>
    <name evidence="2" type="ORF">MAPG_00606</name>
</gene>
<name>A0A0C4DLG4_MAGP6</name>
<keyword evidence="4" id="KW-1185">Reference proteome</keyword>
<dbReference type="EnsemblFungi" id="MAPG_00606T0">
    <property type="protein sequence ID" value="MAPG_00606T0"/>
    <property type="gene ID" value="MAPG_00606"/>
</dbReference>
<reference evidence="2" key="3">
    <citation type="submission" date="2011-03" db="EMBL/GenBank/DDBJ databases">
        <title>Annotation of Magnaporthe poae ATCC 64411.</title>
        <authorList>
            <person name="Ma L.-J."/>
            <person name="Dead R."/>
            <person name="Young S.K."/>
            <person name="Zeng Q."/>
            <person name="Gargeya S."/>
            <person name="Fitzgerald M."/>
            <person name="Haas B."/>
            <person name="Abouelleil A."/>
            <person name="Alvarado L."/>
            <person name="Arachchi H.M."/>
            <person name="Berlin A."/>
            <person name="Brown A."/>
            <person name="Chapman S.B."/>
            <person name="Chen Z."/>
            <person name="Dunbar C."/>
            <person name="Freedman E."/>
            <person name="Gearin G."/>
            <person name="Gellesch M."/>
            <person name="Goldberg J."/>
            <person name="Griggs A."/>
            <person name="Gujja S."/>
            <person name="Heiman D."/>
            <person name="Howarth C."/>
            <person name="Larson L."/>
            <person name="Lui A."/>
            <person name="MacDonald P.J.P."/>
            <person name="Mehta T."/>
            <person name="Montmayeur A."/>
            <person name="Murphy C."/>
            <person name="Neiman D."/>
            <person name="Pearson M."/>
            <person name="Priest M."/>
            <person name="Roberts A."/>
            <person name="Saif S."/>
            <person name="Shea T."/>
            <person name="Shenoy N."/>
            <person name="Sisk P."/>
            <person name="Stolte C."/>
            <person name="Sykes S."/>
            <person name="Yandava C."/>
            <person name="Wortman J."/>
            <person name="Nusbaum C."/>
            <person name="Birren B."/>
        </authorList>
    </citation>
    <scope>NUCLEOTIDE SEQUENCE</scope>
    <source>
        <strain evidence="2">ATCC 64411</strain>
    </source>
</reference>
<feature type="compositionally biased region" description="Polar residues" evidence="1">
    <location>
        <begin position="97"/>
        <end position="106"/>
    </location>
</feature>
<reference evidence="3" key="5">
    <citation type="submission" date="2015-06" db="UniProtKB">
        <authorList>
            <consortium name="EnsemblFungi"/>
        </authorList>
    </citation>
    <scope>IDENTIFICATION</scope>
    <source>
        <strain evidence="3">ATCC 64411</strain>
    </source>
</reference>
<reference evidence="2" key="2">
    <citation type="submission" date="2010-05" db="EMBL/GenBank/DDBJ databases">
        <title>The Genome Sequence of Magnaporthe poae strain ATCC 64411.</title>
        <authorList>
            <consortium name="The Broad Institute Genome Sequencing Platform"/>
            <consortium name="Broad Institute Genome Sequencing Center for Infectious Disease"/>
            <person name="Ma L.-J."/>
            <person name="Dead R."/>
            <person name="Young S."/>
            <person name="Zeng Q."/>
            <person name="Koehrsen M."/>
            <person name="Alvarado L."/>
            <person name="Berlin A."/>
            <person name="Chapman S.B."/>
            <person name="Chen Z."/>
            <person name="Freedman E."/>
            <person name="Gellesch M."/>
            <person name="Goldberg J."/>
            <person name="Griggs A."/>
            <person name="Gujja S."/>
            <person name="Heilman E.R."/>
            <person name="Heiman D."/>
            <person name="Hepburn T."/>
            <person name="Howarth C."/>
            <person name="Jen D."/>
            <person name="Larson L."/>
            <person name="Mehta T."/>
            <person name="Neiman D."/>
            <person name="Pearson M."/>
            <person name="Roberts A."/>
            <person name="Saif S."/>
            <person name="Shea T."/>
            <person name="Shenoy N."/>
            <person name="Sisk P."/>
            <person name="Stolte C."/>
            <person name="Sykes S."/>
            <person name="Walk T."/>
            <person name="White J."/>
            <person name="Yandava C."/>
            <person name="Haas B."/>
            <person name="Nusbaum C."/>
            <person name="Birren B."/>
        </authorList>
    </citation>
    <scope>NUCLEOTIDE SEQUENCE</scope>
    <source>
        <strain evidence="2">ATCC 64411</strain>
    </source>
</reference>
<evidence type="ECO:0000256" key="1">
    <source>
        <dbReference type="SAM" id="MobiDB-lite"/>
    </source>
</evidence>
<protein>
    <submittedName>
        <fullName evidence="2 3">Uncharacterized protein</fullName>
    </submittedName>
</protein>
<feature type="compositionally biased region" description="Polar residues" evidence="1">
    <location>
        <begin position="138"/>
        <end position="151"/>
    </location>
</feature>
<evidence type="ECO:0000313" key="3">
    <source>
        <dbReference type="EnsemblFungi" id="MAPG_00606T0"/>
    </source>
</evidence>
<evidence type="ECO:0000313" key="2">
    <source>
        <dbReference type="EMBL" id="KLU81519.1"/>
    </source>
</evidence>
<dbReference type="EMBL" id="ADBL01000144">
    <property type="status" value="NOT_ANNOTATED_CDS"/>
    <property type="molecule type" value="Genomic_DNA"/>
</dbReference>
<reference evidence="4" key="1">
    <citation type="submission" date="2010-05" db="EMBL/GenBank/DDBJ databases">
        <title>The genome sequence of Magnaporthe poae strain ATCC 64411.</title>
        <authorList>
            <person name="Ma L.-J."/>
            <person name="Dead R."/>
            <person name="Young S."/>
            <person name="Zeng Q."/>
            <person name="Koehrsen M."/>
            <person name="Alvarado L."/>
            <person name="Berlin A."/>
            <person name="Chapman S.B."/>
            <person name="Chen Z."/>
            <person name="Freedman E."/>
            <person name="Gellesch M."/>
            <person name="Goldberg J."/>
            <person name="Griggs A."/>
            <person name="Gujja S."/>
            <person name="Heilman E.R."/>
            <person name="Heiman D."/>
            <person name="Hepburn T."/>
            <person name="Howarth C."/>
            <person name="Jen D."/>
            <person name="Larson L."/>
            <person name="Mehta T."/>
            <person name="Neiman D."/>
            <person name="Pearson M."/>
            <person name="Roberts A."/>
            <person name="Saif S."/>
            <person name="Shea T."/>
            <person name="Shenoy N."/>
            <person name="Sisk P."/>
            <person name="Stolte C."/>
            <person name="Sykes S."/>
            <person name="Walk T."/>
            <person name="White J."/>
            <person name="Yandava C."/>
            <person name="Haas B."/>
            <person name="Nusbaum C."/>
            <person name="Birren B."/>
        </authorList>
    </citation>
    <scope>NUCLEOTIDE SEQUENCE [LARGE SCALE GENOMIC DNA]</scope>
    <source>
        <strain evidence="4">ATCC 64411 / 73-15</strain>
    </source>
</reference>
<evidence type="ECO:0000313" key="4">
    <source>
        <dbReference type="Proteomes" id="UP000011715"/>
    </source>
</evidence>
<sequence>MMLADVMSASGDALQHGKPPRIRIIQWIVPSIRYFFFPLRHCLNVFIQWPGYLIRIPLTRSSLCLLYSSPRLQAIAQNTAHREYYARVQKSIAVSNLAKMSSTEGRQSPPPETQTDAQIKSAPGSGQGLDDTPKDKGQANTDQLENLSSNPKGPLDDAVKEKADGPRKA</sequence>
<dbReference type="eggNOG" id="ENOG502SZKE">
    <property type="taxonomic scope" value="Eukaryota"/>
</dbReference>
<reference evidence="3" key="4">
    <citation type="journal article" date="2015" name="G3 (Bethesda)">
        <title>Genome sequences of three phytopathogenic species of the Magnaporthaceae family of fungi.</title>
        <authorList>
            <person name="Okagaki L.H."/>
            <person name="Nunes C.C."/>
            <person name="Sailsbery J."/>
            <person name="Clay B."/>
            <person name="Brown D."/>
            <person name="John T."/>
            <person name="Oh Y."/>
            <person name="Young N."/>
            <person name="Fitzgerald M."/>
            <person name="Haas B.J."/>
            <person name="Zeng Q."/>
            <person name="Young S."/>
            <person name="Adiconis X."/>
            <person name="Fan L."/>
            <person name="Levin J.Z."/>
            <person name="Mitchell T.K."/>
            <person name="Okubara P.A."/>
            <person name="Farman M.L."/>
            <person name="Kohn L.M."/>
            <person name="Birren B."/>
            <person name="Ma L.-J."/>
            <person name="Dean R.A."/>
        </authorList>
    </citation>
    <scope>NUCLEOTIDE SEQUENCE</scope>
    <source>
        <strain evidence="3">ATCC 64411 / 73-15</strain>
    </source>
</reference>
<proteinExistence type="predicted"/>
<feature type="region of interest" description="Disordered" evidence="1">
    <location>
        <begin position="97"/>
        <end position="169"/>
    </location>
</feature>
<dbReference type="EMBL" id="GL876966">
    <property type="protein sequence ID" value="KLU81519.1"/>
    <property type="molecule type" value="Genomic_DNA"/>
</dbReference>
<dbReference type="Proteomes" id="UP000011715">
    <property type="component" value="Unassembled WGS sequence"/>
</dbReference>
<organism evidence="3 4">
    <name type="scientific">Magnaporthiopsis poae (strain ATCC 64411 / 73-15)</name>
    <name type="common">Kentucky bluegrass fungus</name>
    <name type="synonym">Magnaporthe poae</name>
    <dbReference type="NCBI Taxonomy" id="644358"/>
    <lineage>
        <taxon>Eukaryota</taxon>
        <taxon>Fungi</taxon>
        <taxon>Dikarya</taxon>
        <taxon>Ascomycota</taxon>
        <taxon>Pezizomycotina</taxon>
        <taxon>Sordariomycetes</taxon>
        <taxon>Sordariomycetidae</taxon>
        <taxon>Magnaporthales</taxon>
        <taxon>Magnaporthaceae</taxon>
        <taxon>Magnaporthiopsis</taxon>
    </lineage>
</organism>
<dbReference type="AlphaFoldDB" id="A0A0C4DLG4"/>
<accession>A0A0C4DLG4</accession>
<feature type="compositionally biased region" description="Basic and acidic residues" evidence="1">
    <location>
        <begin position="154"/>
        <end position="169"/>
    </location>
</feature>